<dbReference type="AlphaFoldDB" id="A0A7G2CM35"/>
<feature type="coiled-coil region" evidence="1">
    <location>
        <begin position="172"/>
        <end position="199"/>
    </location>
</feature>
<evidence type="ECO:0000313" key="5">
    <source>
        <dbReference type="Proteomes" id="UP000515908"/>
    </source>
</evidence>
<organism evidence="4 5">
    <name type="scientific">Angomonas deanei</name>
    <dbReference type="NCBI Taxonomy" id="59799"/>
    <lineage>
        <taxon>Eukaryota</taxon>
        <taxon>Discoba</taxon>
        <taxon>Euglenozoa</taxon>
        <taxon>Kinetoplastea</taxon>
        <taxon>Metakinetoplastina</taxon>
        <taxon>Trypanosomatida</taxon>
        <taxon>Trypanosomatidae</taxon>
        <taxon>Strigomonadinae</taxon>
        <taxon>Angomonas</taxon>
    </lineage>
</organism>
<feature type="transmembrane region" description="Helical" evidence="2">
    <location>
        <begin position="206"/>
        <end position="223"/>
    </location>
</feature>
<dbReference type="FunFam" id="1.20.5.110:FF:000173">
    <property type="entry name" value="Putative syntaxin"/>
    <property type="match status" value="1"/>
</dbReference>
<dbReference type="EMBL" id="LR877163">
    <property type="protein sequence ID" value="CAD2220910.1"/>
    <property type="molecule type" value="Genomic_DNA"/>
</dbReference>
<keyword evidence="2" id="KW-1133">Transmembrane helix</keyword>
<protein>
    <recommendedName>
        <fullName evidence="3">t-SNARE coiled-coil homology domain-containing protein</fullName>
    </recommendedName>
</protein>
<dbReference type="SUPFAM" id="SSF58038">
    <property type="entry name" value="SNARE fusion complex"/>
    <property type="match status" value="1"/>
</dbReference>
<keyword evidence="5" id="KW-1185">Reference proteome</keyword>
<gene>
    <name evidence="4" type="ORF">ADEAN_000843400</name>
</gene>
<dbReference type="Gene3D" id="1.20.5.110">
    <property type="match status" value="1"/>
</dbReference>
<evidence type="ECO:0000256" key="2">
    <source>
        <dbReference type="SAM" id="Phobius"/>
    </source>
</evidence>
<keyword evidence="2" id="KW-0472">Membrane</keyword>
<dbReference type="CDD" id="cd15841">
    <property type="entry name" value="SNARE_Qc"/>
    <property type="match status" value="1"/>
</dbReference>
<accession>A0A7G2CM35</accession>
<dbReference type="PROSITE" id="PS50192">
    <property type="entry name" value="T_SNARE"/>
    <property type="match status" value="1"/>
</dbReference>
<feature type="domain" description="T-SNARE coiled-coil homology" evidence="3">
    <location>
        <begin position="140"/>
        <end position="196"/>
    </location>
</feature>
<keyword evidence="1" id="KW-0175">Coiled coil</keyword>
<evidence type="ECO:0000313" key="4">
    <source>
        <dbReference type="EMBL" id="CAD2220910.1"/>
    </source>
</evidence>
<dbReference type="Proteomes" id="UP000515908">
    <property type="component" value="Chromosome 19"/>
</dbReference>
<evidence type="ECO:0000259" key="3">
    <source>
        <dbReference type="PROSITE" id="PS50192"/>
    </source>
</evidence>
<dbReference type="InterPro" id="IPR000727">
    <property type="entry name" value="T_SNARE_dom"/>
</dbReference>
<sequence length="224" mass="25274">MISQNDPFDTSVNDLRQLLVKAKLIQNQTSLKGVVDATSLNELKTICDEGADLVELMREMLDVIEKRGGRVHGTVFSANEIVRRQNTFNELQNSYHDIRQFYQSVVPRVHAARPTEDGVQAVDEFAQVQEHAQREETALQDEILDRLTYGLRELRETGVTINDELETQDDMLNDIDKDMTTLQIKLRSANEKIDKLLASMSNGGKICTIVGLMVGIIVLLSLIF</sequence>
<keyword evidence="2" id="KW-0812">Transmembrane</keyword>
<dbReference type="VEuPathDB" id="TriTrypDB:ADEAN_000843400"/>
<evidence type="ECO:0000256" key="1">
    <source>
        <dbReference type="SAM" id="Coils"/>
    </source>
</evidence>
<dbReference type="SMART" id="SM00397">
    <property type="entry name" value="t_SNARE"/>
    <property type="match status" value="1"/>
</dbReference>
<reference evidence="4 5" key="1">
    <citation type="submission" date="2020-08" db="EMBL/GenBank/DDBJ databases">
        <authorList>
            <person name="Newling K."/>
            <person name="Davey J."/>
            <person name="Forrester S."/>
        </authorList>
    </citation>
    <scope>NUCLEOTIDE SEQUENCE [LARGE SCALE GENOMIC DNA]</scope>
    <source>
        <strain evidence="5">Crithidia deanei Carvalho (ATCC PRA-265)</strain>
    </source>
</reference>
<proteinExistence type="predicted"/>
<name>A0A7G2CM35_9TRYP</name>
<dbReference type="OrthoDB" id="546861at2759"/>